<keyword evidence="1" id="KW-0418">Kinase</keyword>
<dbReference type="SUPFAM" id="SSF55874">
    <property type="entry name" value="ATPase domain of HSP90 chaperone/DNA topoisomerase II/histidine kinase"/>
    <property type="match status" value="1"/>
</dbReference>
<evidence type="ECO:0000313" key="4">
    <source>
        <dbReference type="Proteomes" id="UP000215483"/>
    </source>
</evidence>
<dbReference type="Pfam" id="PF13581">
    <property type="entry name" value="HATPase_c_2"/>
    <property type="match status" value="1"/>
</dbReference>
<protein>
    <recommendedName>
        <fullName evidence="2">Histidine kinase/HSP90-like ATPase domain-containing protein</fullName>
    </recommendedName>
</protein>
<dbReference type="InterPro" id="IPR036890">
    <property type="entry name" value="HATPase_C_sf"/>
</dbReference>
<keyword evidence="4" id="KW-1185">Reference proteome</keyword>
<evidence type="ECO:0000259" key="2">
    <source>
        <dbReference type="Pfam" id="PF13581"/>
    </source>
</evidence>
<dbReference type="Gene3D" id="3.30.565.10">
    <property type="entry name" value="Histidine kinase-like ATPase, C-terminal domain"/>
    <property type="match status" value="1"/>
</dbReference>
<dbReference type="InterPro" id="IPR003594">
    <property type="entry name" value="HATPase_dom"/>
</dbReference>
<dbReference type="Proteomes" id="UP000215483">
    <property type="component" value="Unassembled WGS sequence"/>
</dbReference>
<dbReference type="InterPro" id="IPR050267">
    <property type="entry name" value="Anti-sigma-factor_SerPK"/>
</dbReference>
<dbReference type="CDD" id="cd16936">
    <property type="entry name" value="HATPase_RsbW-like"/>
    <property type="match status" value="1"/>
</dbReference>
<feature type="domain" description="Histidine kinase/HSP90-like ATPase" evidence="2">
    <location>
        <begin position="21"/>
        <end position="118"/>
    </location>
</feature>
<proteinExistence type="predicted"/>
<keyword evidence="1" id="KW-0723">Serine/threonine-protein kinase</keyword>
<dbReference type="PANTHER" id="PTHR35526">
    <property type="entry name" value="ANTI-SIGMA-F FACTOR RSBW-RELATED"/>
    <property type="match status" value="1"/>
</dbReference>
<dbReference type="GO" id="GO:0004674">
    <property type="term" value="F:protein serine/threonine kinase activity"/>
    <property type="evidence" value="ECO:0007669"/>
    <property type="project" value="UniProtKB-KW"/>
</dbReference>
<name>A0A233SFH2_STRDA</name>
<keyword evidence="1" id="KW-0808">Transferase</keyword>
<organism evidence="3 4">
    <name type="scientific">Streptomyces diastatochromogenes</name>
    <dbReference type="NCBI Taxonomy" id="42236"/>
    <lineage>
        <taxon>Bacteria</taxon>
        <taxon>Bacillati</taxon>
        <taxon>Actinomycetota</taxon>
        <taxon>Actinomycetes</taxon>
        <taxon>Kitasatosporales</taxon>
        <taxon>Streptomycetaceae</taxon>
        <taxon>Streptomyces</taxon>
    </lineage>
</organism>
<comment type="caution">
    <text evidence="3">The sequence shown here is derived from an EMBL/GenBank/DDBJ whole genome shotgun (WGS) entry which is preliminary data.</text>
</comment>
<sequence length="142" mass="15672">MTMTAEPPPQGHPGYNITMGAEPKSVAQARHLARQSCTAWGFDAETGETAALLTSELVTNAVLHGRSHSIRVQVARVDGDLVRIVVVDKSHRMPEMKHPDPEDVSGRGLLLVDALTDRWGTDLLPWGKRMWAEILIKKQSEQ</sequence>
<dbReference type="PANTHER" id="PTHR35526:SF3">
    <property type="entry name" value="ANTI-SIGMA-F FACTOR RSBW"/>
    <property type="match status" value="1"/>
</dbReference>
<evidence type="ECO:0000256" key="1">
    <source>
        <dbReference type="ARBA" id="ARBA00022527"/>
    </source>
</evidence>
<dbReference type="EMBL" id="MCGQ01000016">
    <property type="protein sequence ID" value="OXY94395.1"/>
    <property type="molecule type" value="Genomic_DNA"/>
</dbReference>
<dbReference type="RefSeq" id="WP_094218267.1">
    <property type="nucleotide sequence ID" value="NZ_MCGQ01000016.1"/>
</dbReference>
<reference evidence="3 4" key="1">
    <citation type="submission" date="2016-07" db="EMBL/GenBank/DDBJ databases">
        <title>Draft genome of Streptomyces diastatochromogenes.</title>
        <authorList>
            <person name="Podduturi R."/>
            <person name="Lukassen M.B."/>
            <person name="Clausen N."/>
            <person name="Nielsen J.L."/>
            <person name="Jorgensen N.O."/>
        </authorList>
    </citation>
    <scope>NUCLEOTIDE SEQUENCE [LARGE SCALE GENOMIC DNA]</scope>
    <source>
        <strain evidence="3 4">DSM 40608</strain>
    </source>
</reference>
<dbReference type="AlphaFoldDB" id="A0A233SFH2"/>
<accession>A0A233SFH2</accession>
<dbReference type="OrthoDB" id="3476350at2"/>
<evidence type="ECO:0000313" key="3">
    <source>
        <dbReference type="EMBL" id="OXY94395.1"/>
    </source>
</evidence>
<gene>
    <name evidence="3" type="ORF">BEK98_20440</name>
</gene>